<feature type="region of interest" description="Disordered" evidence="1">
    <location>
        <begin position="146"/>
        <end position="167"/>
    </location>
</feature>
<evidence type="ECO:0000313" key="2">
    <source>
        <dbReference type="EMBL" id="NMG18756.1"/>
    </source>
</evidence>
<protein>
    <recommendedName>
        <fullName evidence="4">Lipoprotein</fullName>
    </recommendedName>
</protein>
<dbReference type="RefSeq" id="WP_169154041.1">
    <property type="nucleotide sequence ID" value="NZ_CAWPJE010000359.1"/>
</dbReference>
<reference evidence="2 3" key="1">
    <citation type="submission" date="2018-06" db="EMBL/GenBank/DDBJ databases">
        <title>Comparative genomics of Brasilonema spp. strains.</title>
        <authorList>
            <person name="Alvarenga D.O."/>
            <person name="Fiore M.F."/>
            <person name="Varani A.M."/>
        </authorList>
    </citation>
    <scope>NUCLEOTIDE SEQUENCE [LARGE SCALE GENOMIC DNA]</scope>
    <source>
        <strain evidence="2 3">SPC951</strain>
    </source>
</reference>
<keyword evidence="3" id="KW-1185">Reference proteome</keyword>
<comment type="caution">
    <text evidence="2">The sequence shown here is derived from an EMBL/GenBank/DDBJ whole genome shotgun (WGS) entry which is preliminary data.</text>
</comment>
<evidence type="ECO:0000313" key="3">
    <source>
        <dbReference type="Proteomes" id="UP000718564"/>
    </source>
</evidence>
<proteinExistence type="predicted"/>
<gene>
    <name evidence="2" type="ORF">DP116_04565</name>
</gene>
<name>A0ABX1P347_9CYAN</name>
<evidence type="ECO:0000256" key="1">
    <source>
        <dbReference type="SAM" id="MobiDB-lite"/>
    </source>
</evidence>
<feature type="region of interest" description="Disordered" evidence="1">
    <location>
        <begin position="39"/>
        <end position="69"/>
    </location>
</feature>
<feature type="compositionally biased region" description="Polar residues" evidence="1">
    <location>
        <begin position="55"/>
        <end position="69"/>
    </location>
</feature>
<sequence>MNTTTNLERKKASLPVAVFLSALLTLPVLSGCGGGSRTAAPLPPVDDTAGRNVGYPQSPNQPQQTKRGLTTGQKVAITLVGAAALYYLYNQRKNARGNGAQGKYYLSKNGRVYYRDDQGRPHWVTPPSEGIRVPESQAQQYRDFKGYNGRTTGRDLTDIAPQEAPTY</sequence>
<dbReference type="Proteomes" id="UP000718564">
    <property type="component" value="Unassembled WGS sequence"/>
</dbReference>
<organism evidence="2 3">
    <name type="scientific">Brasilonema bromeliae SPC951</name>
    <dbReference type="NCBI Taxonomy" id="385972"/>
    <lineage>
        <taxon>Bacteria</taxon>
        <taxon>Bacillati</taxon>
        <taxon>Cyanobacteriota</taxon>
        <taxon>Cyanophyceae</taxon>
        <taxon>Nostocales</taxon>
        <taxon>Scytonemataceae</taxon>
        <taxon>Brasilonema</taxon>
        <taxon>Bromeliae group (in: Brasilonema)</taxon>
    </lineage>
</organism>
<accession>A0ABX1P347</accession>
<evidence type="ECO:0008006" key="4">
    <source>
        <dbReference type="Google" id="ProtNLM"/>
    </source>
</evidence>
<dbReference type="EMBL" id="QMEB01000020">
    <property type="protein sequence ID" value="NMG18756.1"/>
    <property type="molecule type" value="Genomic_DNA"/>
</dbReference>